<dbReference type="Gene3D" id="1.25.10.10">
    <property type="entry name" value="Leucine-rich Repeat Variant"/>
    <property type="match status" value="1"/>
</dbReference>
<keyword evidence="2 4" id="KW-0344">Guanine-nucleotide releasing factor</keyword>
<comment type="similarity">
    <text evidence="1 4">Belongs to the synembryn family.</text>
</comment>
<dbReference type="GO" id="GO:0007186">
    <property type="term" value="P:G protein-coupled receptor signaling pathway"/>
    <property type="evidence" value="ECO:0007669"/>
    <property type="project" value="TreeGrafter"/>
</dbReference>
<dbReference type="EMBL" id="VYZG01001788">
    <property type="protein sequence ID" value="NWQ81585.1"/>
    <property type="molecule type" value="Genomic_DNA"/>
</dbReference>
<name>A0A7K4S768_COLPI</name>
<dbReference type="GO" id="GO:0001965">
    <property type="term" value="F:G-protein alpha-subunit binding"/>
    <property type="evidence" value="ECO:0007669"/>
    <property type="project" value="UniProtKB-UniRule"/>
</dbReference>
<dbReference type="Proteomes" id="UP000530263">
    <property type="component" value="Unassembled WGS sequence"/>
</dbReference>
<dbReference type="InterPro" id="IPR019318">
    <property type="entry name" value="Gua_nucleotide_exch_fac_Ric8"/>
</dbReference>
<evidence type="ECO:0000256" key="3">
    <source>
        <dbReference type="ARBA" id="ARBA00023186"/>
    </source>
</evidence>
<comment type="caution">
    <text evidence="5">The sequence shown here is derived from an EMBL/GenBank/DDBJ whole genome shotgun (WGS) entry which is preliminary data.</text>
</comment>
<comment type="function">
    <text evidence="4">Chaperone that specifically binds and folds nascent G alpha proteins prior to G protein heterotrimer formation. Also acts as a guanine nucleotide exchange factor (GEF) for G alpha proteins by stimulating exchange of bound GDP for free GTP.</text>
</comment>
<gene>
    <name evidence="5" type="primary">Ric8a</name>
    <name evidence="5" type="ORF">COLPIC_R07302</name>
</gene>
<organism evidence="5 6">
    <name type="scientific">Columbina picui</name>
    <name type="common">Picui ground-dove</name>
    <dbReference type="NCBI Taxonomy" id="115618"/>
    <lineage>
        <taxon>Eukaryota</taxon>
        <taxon>Metazoa</taxon>
        <taxon>Chordata</taxon>
        <taxon>Craniata</taxon>
        <taxon>Vertebrata</taxon>
        <taxon>Euteleostomi</taxon>
        <taxon>Archelosauria</taxon>
        <taxon>Archosauria</taxon>
        <taxon>Dinosauria</taxon>
        <taxon>Saurischia</taxon>
        <taxon>Theropoda</taxon>
        <taxon>Coelurosauria</taxon>
        <taxon>Aves</taxon>
        <taxon>Neognathae</taxon>
        <taxon>Neoaves</taxon>
        <taxon>Columbimorphae</taxon>
        <taxon>Columbiformes</taxon>
        <taxon>Columbidae</taxon>
        <taxon>Columbina</taxon>
    </lineage>
</organism>
<dbReference type="InterPro" id="IPR016024">
    <property type="entry name" value="ARM-type_fold"/>
</dbReference>
<dbReference type="AlphaFoldDB" id="A0A7K4S768"/>
<evidence type="ECO:0000256" key="4">
    <source>
        <dbReference type="RuleBase" id="RU369048"/>
    </source>
</evidence>
<feature type="non-terminal residue" evidence="5">
    <location>
        <position position="1"/>
    </location>
</feature>
<evidence type="ECO:0000256" key="2">
    <source>
        <dbReference type="ARBA" id="ARBA00022658"/>
    </source>
</evidence>
<keyword evidence="6" id="KW-1185">Reference proteome</keyword>
<dbReference type="PANTHER" id="PTHR12425:SF4">
    <property type="entry name" value="SYNEMBRYN-A"/>
    <property type="match status" value="1"/>
</dbReference>
<reference evidence="5 6" key="1">
    <citation type="submission" date="2019-09" db="EMBL/GenBank/DDBJ databases">
        <title>Bird 10,000 Genomes (B10K) Project - Family phase.</title>
        <authorList>
            <person name="Zhang G."/>
        </authorList>
    </citation>
    <scope>NUCLEOTIDE SEQUENCE [LARGE SCALE GENOMIC DNA]</scope>
    <source>
        <strain evidence="5">B10K-DU-021-26</strain>
        <tissue evidence="5">Mixed tissue sample</tissue>
    </source>
</reference>
<keyword evidence="3" id="KW-0143">Chaperone</keyword>
<comment type="subcellular location">
    <subcellularLocation>
        <location evidence="4">Cytoplasm</location>
    </subcellularLocation>
</comment>
<dbReference type="GO" id="GO:0005737">
    <property type="term" value="C:cytoplasm"/>
    <property type="evidence" value="ECO:0007669"/>
    <property type="project" value="UniProtKB-SubCell"/>
</dbReference>
<dbReference type="GO" id="GO:0005886">
    <property type="term" value="C:plasma membrane"/>
    <property type="evidence" value="ECO:0007669"/>
    <property type="project" value="TreeGrafter"/>
</dbReference>
<dbReference type="SUPFAM" id="SSF48371">
    <property type="entry name" value="ARM repeat"/>
    <property type="match status" value="1"/>
</dbReference>
<dbReference type="OrthoDB" id="5585685at2759"/>
<comment type="subunit">
    <text evidence="4">Interacts with some GDP-bound G alpha proteins. Does not interact with G-alpha proteins when they are in complex with subunits beta and gamma.</text>
</comment>
<dbReference type="InterPro" id="IPR011989">
    <property type="entry name" value="ARM-like"/>
</dbReference>
<evidence type="ECO:0000313" key="5">
    <source>
        <dbReference type="EMBL" id="NWQ81585.1"/>
    </source>
</evidence>
<protein>
    <recommendedName>
        <fullName evidence="4">Synembryn</fullName>
    </recommendedName>
    <alternativeName>
        <fullName evidence="4">Protein Ric-8</fullName>
    </alternativeName>
</protein>
<dbReference type="PANTHER" id="PTHR12425">
    <property type="entry name" value="SYNEMBRYN"/>
    <property type="match status" value="1"/>
</dbReference>
<sequence>QKMAQLLIKFLERELQPSCQVTCLESIRILSRDKHCLEPFATKEGLRTLSRHAGIDYCEELIREVPDLDVILESLKCLCNIVFSSPRAQELTAQARLVVGLAERIKLYNERSLPHEVKFFDLRLLFLLTALRVDVRQQLAQELRGIGLMTDTLELTLGVKWLDPYEVATEEGLLPPLPRQETERAMEILKVLFNITFDSSKREVDEVSSGLSHPSRVTEQRSVTLCSRLFSVFSHTVNLLGNLPLKCLDVLLTPKVRPGSLEYMGVNMDAVSVLLGFLERRLDRGHKLKENLTPVLNLLTESARVHRQTRKFLKAKV</sequence>
<dbReference type="Pfam" id="PF10165">
    <property type="entry name" value="Ric8"/>
    <property type="match status" value="1"/>
</dbReference>
<proteinExistence type="inferred from homology"/>
<dbReference type="GO" id="GO:0005085">
    <property type="term" value="F:guanyl-nucleotide exchange factor activity"/>
    <property type="evidence" value="ECO:0007669"/>
    <property type="project" value="UniProtKB-UniRule"/>
</dbReference>
<evidence type="ECO:0000313" key="6">
    <source>
        <dbReference type="Proteomes" id="UP000530263"/>
    </source>
</evidence>
<keyword evidence="4" id="KW-0963">Cytoplasm</keyword>
<accession>A0A7K4S768</accession>
<feature type="non-terminal residue" evidence="5">
    <location>
        <position position="317"/>
    </location>
</feature>
<evidence type="ECO:0000256" key="1">
    <source>
        <dbReference type="ARBA" id="ARBA00009049"/>
    </source>
</evidence>